<dbReference type="Proteomes" id="UP000184092">
    <property type="component" value="Unassembled WGS sequence"/>
</dbReference>
<reference evidence="2" key="1">
    <citation type="submission" date="2016-11" db="EMBL/GenBank/DDBJ databases">
        <authorList>
            <person name="Varghese N."/>
            <person name="Submissions S."/>
        </authorList>
    </citation>
    <scope>NUCLEOTIDE SEQUENCE [LARGE SCALE GENOMIC DNA]</scope>
    <source>
        <strain evidence="2">CGMCC 1.2749</strain>
    </source>
</reference>
<dbReference type="EMBL" id="FRCL01000017">
    <property type="protein sequence ID" value="SHN16319.1"/>
    <property type="molecule type" value="Genomic_DNA"/>
</dbReference>
<evidence type="ECO:0008006" key="3">
    <source>
        <dbReference type="Google" id="ProtNLM"/>
    </source>
</evidence>
<dbReference type="RefSeq" id="WP_073211174.1">
    <property type="nucleotide sequence ID" value="NZ_FRCL01000017.1"/>
</dbReference>
<proteinExistence type="predicted"/>
<keyword evidence="2" id="KW-1185">Reference proteome</keyword>
<gene>
    <name evidence="1" type="ORF">SAMN05216269_11744</name>
</gene>
<evidence type="ECO:0000313" key="1">
    <source>
        <dbReference type="EMBL" id="SHN16319.1"/>
    </source>
</evidence>
<evidence type="ECO:0000313" key="2">
    <source>
        <dbReference type="Proteomes" id="UP000184092"/>
    </source>
</evidence>
<name>A0A1M7PHU7_9FLAO</name>
<dbReference type="STRING" id="178356.SAMN05216269_11744"/>
<organism evidence="1 2">
    <name type="scientific">Flavobacterium xinjiangense</name>
    <dbReference type="NCBI Taxonomy" id="178356"/>
    <lineage>
        <taxon>Bacteria</taxon>
        <taxon>Pseudomonadati</taxon>
        <taxon>Bacteroidota</taxon>
        <taxon>Flavobacteriia</taxon>
        <taxon>Flavobacteriales</taxon>
        <taxon>Flavobacteriaceae</taxon>
        <taxon>Flavobacterium</taxon>
    </lineage>
</organism>
<sequence length="176" mass="19117">MSLKRFIFLFVVIFSQVVFSQKKSASGSDASVIVPNEDLAIILTNVNGATSDIEKAKPPPYLSTGNGILIQQVGDYNVAYVNVTSKTMDIQINQEGDYNFYEFAKMSGGKVNVKVEQKGESNNTMNNALYSQYNMNMETMQNGNDLTIQTIGANSISSNMKITQTGSGASVIVISN</sequence>
<protein>
    <recommendedName>
        <fullName evidence="3">Curlin associated repeat-containing protein</fullName>
    </recommendedName>
</protein>
<accession>A0A1M7PHU7</accession>
<dbReference type="AlphaFoldDB" id="A0A1M7PHU7"/>